<evidence type="ECO:0000256" key="1">
    <source>
        <dbReference type="SAM" id="MobiDB-lite"/>
    </source>
</evidence>
<accession>A0A6J4RWE2</accession>
<dbReference type="AlphaFoldDB" id="A0A6J4RWE2"/>
<proteinExistence type="predicted"/>
<dbReference type="GO" id="GO:0032259">
    <property type="term" value="P:methylation"/>
    <property type="evidence" value="ECO:0007669"/>
    <property type="project" value="UniProtKB-KW"/>
</dbReference>
<feature type="compositionally biased region" description="Basic residues" evidence="1">
    <location>
        <begin position="46"/>
        <end position="58"/>
    </location>
</feature>
<organism evidence="2">
    <name type="scientific">uncultured Solirubrobacteraceae bacterium</name>
    <dbReference type="NCBI Taxonomy" id="1162706"/>
    <lineage>
        <taxon>Bacteria</taxon>
        <taxon>Bacillati</taxon>
        <taxon>Actinomycetota</taxon>
        <taxon>Thermoleophilia</taxon>
        <taxon>Solirubrobacterales</taxon>
        <taxon>Solirubrobacteraceae</taxon>
        <taxon>environmental samples</taxon>
    </lineage>
</organism>
<protein>
    <submittedName>
        <fullName evidence="2">Urea carboxylase-related aminomethyltransferase</fullName>
        <ecNumber evidence="2">2.1.2.10</ecNumber>
    </submittedName>
</protein>
<dbReference type="EC" id="2.1.2.10" evidence="2"/>
<keyword evidence="2" id="KW-0489">Methyltransferase</keyword>
<feature type="non-terminal residue" evidence="2">
    <location>
        <position position="219"/>
    </location>
</feature>
<evidence type="ECO:0000313" key="2">
    <source>
        <dbReference type="EMBL" id="CAA9479237.1"/>
    </source>
</evidence>
<name>A0A6J4RWE2_9ACTN</name>
<feature type="compositionally biased region" description="Low complexity" evidence="1">
    <location>
        <begin position="59"/>
        <end position="85"/>
    </location>
</feature>
<feature type="compositionally biased region" description="Basic and acidic residues" evidence="1">
    <location>
        <begin position="25"/>
        <end position="42"/>
    </location>
</feature>
<dbReference type="EMBL" id="CADCVR010000020">
    <property type="protein sequence ID" value="CAA9479237.1"/>
    <property type="molecule type" value="Genomic_DNA"/>
</dbReference>
<dbReference type="GO" id="GO:0008168">
    <property type="term" value="F:methyltransferase activity"/>
    <property type="evidence" value="ECO:0007669"/>
    <property type="project" value="UniProtKB-KW"/>
</dbReference>
<feature type="compositionally biased region" description="Basic and acidic residues" evidence="1">
    <location>
        <begin position="141"/>
        <end position="159"/>
    </location>
</feature>
<feature type="compositionally biased region" description="Basic residues" evidence="1">
    <location>
        <begin position="96"/>
        <end position="108"/>
    </location>
</feature>
<sequence length="219" mass="24203">EHDRTDREPVGSRRRDHRRRRAGRRRLDGRRACRPGAPDRRPARQPGRRHAALRRARSGRALQRPGHHPGAAGDLPDDGLAAADGLGEGARDDRRRHVRAPRHARRRLLPGEQRRPLRGAHPAHARLPPDVPQRGAGLRARAGEARPHAQHQLLHERAGDAGGRPAVRGRRIGAGQVRRAARPRRHAGADLELPAAQQPLQRLRPDARPAAGLGRGSRL</sequence>
<feature type="compositionally biased region" description="Basic and acidic residues" evidence="1">
    <location>
        <begin position="1"/>
        <end position="13"/>
    </location>
</feature>
<gene>
    <name evidence="2" type="ORF">AVDCRST_MAG53-472</name>
</gene>
<feature type="non-terminal residue" evidence="2">
    <location>
        <position position="1"/>
    </location>
</feature>
<keyword evidence="2" id="KW-0808">Transferase</keyword>
<reference evidence="2" key="1">
    <citation type="submission" date="2020-02" db="EMBL/GenBank/DDBJ databases">
        <authorList>
            <person name="Meier V. D."/>
        </authorList>
    </citation>
    <scope>NUCLEOTIDE SEQUENCE</scope>
    <source>
        <strain evidence="2">AVDCRST_MAG53</strain>
    </source>
</reference>
<feature type="region of interest" description="Disordered" evidence="1">
    <location>
        <begin position="1"/>
        <end position="219"/>
    </location>
</feature>
<feature type="compositionally biased region" description="Basic residues" evidence="1">
    <location>
        <begin position="14"/>
        <end position="24"/>
    </location>
</feature>
<dbReference type="GO" id="GO:0004047">
    <property type="term" value="F:aminomethyltransferase activity"/>
    <property type="evidence" value="ECO:0007669"/>
    <property type="project" value="UniProtKB-EC"/>
</dbReference>